<sequence>MPTPGAAAAGAAPVWESVCPPVSGPMPAAAGRGRAPEDSDGGPRIESQHPCSQGGGTMIAEARTCSEQLAFGLRTIQGAIRDLTPEQLAFVPPGLANSIATLVLHVAATEVVVAEQISGRQAAEDLRRAVLLDRYTPAPGAPIPAAGPGETAASLIGKLQRARAEVLAALEALTPADLERTFPFRPGGRPQPLTFFLHLLPFHIASHYGQIALIKRFLRQDA</sequence>
<proteinExistence type="predicted"/>
<dbReference type="InterPro" id="IPR024775">
    <property type="entry name" value="DinB-like"/>
</dbReference>
<feature type="region of interest" description="Disordered" evidence="1">
    <location>
        <begin position="20"/>
        <end position="55"/>
    </location>
</feature>
<dbReference type="Pfam" id="PF12867">
    <property type="entry name" value="DinB_2"/>
    <property type="match status" value="1"/>
</dbReference>
<dbReference type="Gene3D" id="1.20.120.450">
    <property type="entry name" value="dinb family like domain"/>
    <property type="match status" value="1"/>
</dbReference>
<accession>A0A953I6V7</accession>
<reference evidence="3" key="1">
    <citation type="submission" date="2017-11" db="EMBL/GenBank/DDBJ databases">
        <title>Three new genomes from thermophilic consortium.</title>
        <authorList>
            <person name="Quaggio R."/>
            <person name="Amgarten D."/>
            <person name="Setubal J.C."/>
        </authorList>
    </citation>
    <scope>NUCLEOTIDE SEQUENCE</scope>
    <source>
        <strain evidence="3">ZCTH01-B2</strain>
    </source>
</reference>
<evidence type="ECO:0000259" key="2">
    <source>
        <dbReference type="Pfam" id="PF12867"/>
    </source>
</evidence>
<evidence type="ECO:0000256" key="1">
    <source>
        <dbReference type="SAM" id="MobiDB-lite"/>
    </source>
</evidence>
<name>A0A953I6V7_SYMTR</name>
<protein>
    <recommendedName>
        <fullName evidence="2">DinB-like domain-containing protein</fullName>
    </recommendedName>
</protein>
<gene>
    <name evidence="3" type="ORF">CWE10_04815</name>
</gene>
<dbReference type="SUPFAM" id="SSF109854">
    <property type="entry name" value="DinB/YfiT-like putative metalloenzymes"/>
    <property type="match status" value="1"/>
</dbReference>
<feature type="compositionally biased region" description="Basic and acidic residues" evidence="1">
    <location>
        <begin position="34"/>
        <end position="47"/>
    </location>
</feature>
<comment type="caution">
    <text evidence="3">The sequence shown here is derived from an EMBL/GenBank/DDBJ whole genome shotgun (WGS) entry which is preliminary data.</text>
</comment>
<dbReference type="InterPro" id="IPR034660">
    <property type="entry name" value="DinB/YfiT-like"/>
</dbReference>
<dbReference type="AlphaFoldDB" id="A0A953I6V7"/>
<evidence type="ECO:0000313" key="4">
    <source>
        <dbReference type="Proteomes" id="UP000732377"/>
    </source>
</evidence>
<organism evidence="3 4">
    <name type="scientific">Symbiobacterium thermophilum</name>
    <dbReference type="NCBI Taxonomy" id="2734"/>
    <lineage>
        <taxon>Bacteria</taxon>
        <taxon>Bacillati</taxon>
        <taxon>Bacillota</taxon>
        <taxon>Clostridia</taxon>
        <taxon>Eubacteriales</taxon>
        <taxon>Symbiobacteriaceae</taxon>
        <taxon>Symbiobacterium</taxon>
    </lineage>
</organism>
<dbReference type="Proteomes" id="UP000732377">
    <property type="component" value="Unassembled WGS sequence"/>
</dbReference>
<dbReference type="EMBL" id="PIUK01000028">
    <property type="protein sequence ID" value="MBY6275533.1"/>
    <property type="molecule type" value="Genomic_DNA"/>
</dbReference>
<feature type="domain" description="DinB-like" evidence="2">
    <location>
        <begin position="72"/>
        <end position="211"/>
    </location>
</feature>
<evidence type="ECO:0000313" key="3">
    <source>
        <dbReference type="EMBL" id="MBY6275533.1"/>
    </source>
</evidence>